<feature type="signal peptide" evidence="1">
    <location>
        <begin position="1"/>
        <end position="24"/>
    </location>
</feature>
<proteinExistence type="predicted"/>
<gene>
    <name evidence="2" type="ORF">PQQ68_30080</name>
</gene>
<accession>A0ABW9DGH7</accession>
<dbReference type="InterPro" id="IPR011047">
    <property type="entry name" value="Quinoprotein_ADH-like_sf"/>
</dbReference>
<dbReference type="EMBL" id="JAQQBZ010000030">
    <property type="protein sequence ID" value="MFM0597288.1"/>
    <property type="molecule type" value="Genomic_DNA"/>
</dbReference>
<feature type="chain" id="PRO_5045578033" description="PQQ-like domain-containing protein" evidence="1">
    <location>
        <begin position="25"/>
        <end position="377"/>
    </location>
</feature>
<organism evidence="2 3">
    <name type="scientific">Paraburkholderia dilworthii</name>
    <dbReference type="NCBI Taxonomy" id="948106"/>
    <lineage>
        <taxon>Bacteria</taxon>
        <taxon>Pseudomonadati</taxon>
        <taxon>Pseudomonadota</taxon>
        <taxon>Betaproteobacteria</taxon>
        <taxon>Burkholderiales</taxon>
        <taxon>Burkholderiaceae</taxon>
        <taxon>Paraburkholderia</taxon>
    </lineage>
</organism>
<reference evidence="2 3" key="1">
    <citation type="journal article" date="2024" name="Chem. Sci.">
        <title>Discovery of megapolipeptins by genome mining of a Burkholderiales bacteria collection.</title>
        <authorList>
            <person name="Paulo B.S."/>
            <person name="Recchia M.J.J."/>
            <person name="Lee S."/>
            <person name="Fergusson C.H."/>
            <person name="Romanowski S.B."/>
            <person name="Hernandez A."/>
            <person name="Krull N."/>
            <person name="Liu D.Y."/>
            <person name="Cavanagh H."/>
            <person name="Bos A."/>
            <person name="Gray C.A."/>
            <person name="Murphy B.T."/>
            <person name="Linington R.G."/>
            <person name="Eustaquio A.S."/>
        </authorList>
    </citation>
    <scope>NUCLEOTIDE SEQUENCE [LARGE SCALE GENOMIC DNA]</scope>
    <source>
        <strain evidence="2 3">RL17-335-BIF-A</strain>
    </source>
</reference>
<evidence type="ECO:0000313" key="3">
    <source>
        <dbReference type="Proteomes" id="UP001629367"/>
    </source>
</evidence>
<keyword evidence="3" id="KW-1185">Reference proteome</keyword>
<dbReference type="SUPFAM" id="SSF50998">
    <property type="entry name" value="Quinoprotein alcohol dehydrogenase-like"/>
    <property type="match status" value="1"/>
</dbReference>
<dbReference type="Proteomes" id="UP001629367">
    <property type="component" value="Unassembled WGS sequence"/>
</dbReference>
<keyword evidence="1" id="KW-0732">Signal</keyword>
<evidence type="ECO:0000256" key="1">
    <source>
        <dbReference type="SAM" id="SignalP"/>
    </source>
</evidence>
<evidence type="ECO:0000313" key="2">
    <source>
        <dbReference type="EMBL" id="MFM0597288.1"/>
    </source>
</evidence>
<name>A0ABW9DGH7_9BURK</name>
<evidence type="ECO:0008006" key="4">
    <source>
        <dbReference type="Google" id="ProtNLM"/>
    </source>
</evidence>
<sequence length="377" mass="40034">MKLNHVRSALFSLLFSFTATTTNAASSTSPDIPLGTPEGFTASTIDPAGNGRYCISGAVYDDSVPTMTAYALLVDATTHRVLWRLPIPLDRDFVGSSVDRCLSDGNAYYLLSEENSDNSPAVSQERVVINKVSAQGKLLRQQKIEAGLDEWSYFFDVGPSAITIGGGTSATLDHGGKFGNFLWQFDSNLTRTRTTTLENGAFWLGSNAKLDGDHLLVSGQFMPNKGSSAGQEAYAVSKIDAGSSRYTWSKYLFPLDAQSVTSVFGPDGSTYVAALTGSDLAVSVVDRTGKNVNSFAVKKPLCEIKALALDGHALKAIGKSCTGKSTSVIVAIDLIGKTAAIVSQLNGEILAPQFDGQGWVGVVKTKGEQLVFSRTAQ</sequence>
<dbReference type="RefSeq" id="WP_408218002.1">
    <property type="nucleotide sequence ID" value="NZ_JAQQBZ010000030.1"/>
</dbReference>
<protein>
    <recommendedName>
        <fullName evidence="4">PQQ-like domain-containing protein</fullName>
    </recommendedName>
</protein>
<comment type="caution">
    <text evidence="2">The sequence shown here is derived from an EMBL/GenBank/DDBJ whole genome shotgun (WGS) entry which is preliminary data.</text>
</comment>